<dbReference type="OrthoDB" id="5431593at2"/>
<dbReference type="SUPFAM" id="SSF56784">
    <property type="entry name" value="HAD-like"/>
    <property type="match status" value="1"/>
</dbReference>
<gene>
    <name evidence="1" type="ORF">SAMN02745229_03172</name>
</gene>
<evidence type="ECO:0000313" key="1">
    <source>
        <dbReference type="EMBL" id="SHI48973.1"/>
    </source>
</evidence>
<reference evidence="2" key="1">
    <citation type="submission" date="2016-11" db="EMBL/GenBank/DDBJ databases">
        <authorList>
            <person name="Varghese N."/>
            <person name="Submissions S."/>
        </authorList>
    </citation>
    <scope>NUCLEOTIDE SEQUENCE [LARGE SCALE GENOMIC DNA]</scope>
    <source>
        <strain evidence="2">DSM 3071</strain>
    </source>
</reference>
<sequence>MSMTDYKFKMRVSFDLDEVLFVDPSTHKTEKELIFPLNKIFKERLRLGTPELINSLQNMGYEVWVYTSSFRTEGYIKKLFRLYGVKFDGIVNADRHLKEVQRNSKTVLPQKIPSRYHISLHVDDEEVIASWGREYGFSTYKLDAQDDDWKDKIIQRAEEICKRKMESNG</sequence>
<evidence type="ECO:0000313" key="2">
    <source>
        <dbReference type="Proteomes" id="UP000184278"/>
    </source>
</evidence>
<dbReference type="EMBL" id="FQXK01000031">
    <property type="protein sequence ID" value="SHI48973.1"/>
    <property type="molecule type" value="Genomic_DNA"/>
</dbReference>
<dbReference type="AlphaFoldDB" id="A0A1M6BKF7"/>
<dbReference type="InterPro" id="IPR023214">
    <property type="entry name" value="HAD_sf"/>
</dbReference>
<accession>A0A1M6BKF7</accession>
<proteinExistence type="predicted"/>
<dbReference type="RefSeq" id="WP_081373917.1">
    <property type="nucleotide sequence ID" value="NZ_FQXK01000031.1"/>
</dbReference>
<organism evidence="1 2">
    <name type="scientific">Butyrivibrio fibrisolvens DSM 3071</name>
    <dbReference type="NCBI Taxonomy" id="1121131"/>
    <lineage>
        <taxon>Bacteria</taxon>
        <taxon>Bacillati</taxon>
        <taxon>Bacillota</taxon>
        <taxon>Clostridia</taxon>
        <taxon>Lachnospirales</taxon>
        <taxon>Lachnospiraceae</taxon>
        <taxon>Butyrivibrio</taxon>
    </lineage>
</organism>
<keyword evidence="2" id="KW-1185">Reference proteome</keyword>
<name>A0A1M6BKF7_BUTFI</name>
<dbReference type="STRING" id="1121131.SAMN02745229_03172"/>
<dbReference type="Gene3D" id="3.40.50.1000">
    <property type="entry name" value="HAD superfamily/HAD-like"/>
    <property type="match status" value="1"/>
</dbReference>
<dbReference type="Proteomes" id="UP000184278">
    <property type="component" value="Unassembled WGS sequence"/>
</dbReference>
<dbReference type="InterPro" id="IPR036412">
    <property type="entry name" value="HAD-like_sf"/>
</dbReference>
<evidence type="ECO:0008006" key="3">
    <source>
        <dbReference type="Google" id="ProtNLM"/>
    </source>
</evidence>
<protein>
    <recommendedName>
        <fullName evidence="3">NLI interacting factor-like phosphatase</fullName>
    </recommendedName>
</protein>